<protein>
    <submittedName>
        <fullName evidence="1">Uncharacterized protein</fullName>
    </submittedName>
</protein>
<evidence type="ECO:0000313" key="2">
    <source>
        <dbReference type="Proteomes" id="UP000297258"/>
    </source>
</evidence>
<keyword evidence="2" id="KW-1185">Reference proteome</keyword>
<dbReference type="RefSeq" id="WP_135189645.1">
    <property type="nucleotide sequence ID" value="NZ_SPUM01000061.1"/>
</dbReference>
<dbReference type="AlphaFoldDB" id="A0A4Y9T5K3"/>
<name>A0A4Y9T5K3_9BURK</name>
<dbReference type="Proteomes" id="UP000297258">
    <property type="component" value="Unassembled WGS sequence"/>
</dbReference>
<comment type="caution">
    <text evidence="1">The sequence shown here is derived from an EMBL/GenBank/DDBJ whole genome shotgun (WGS) entry which is preliminary data.</text>
</comment>
<proteinExistence type="predicted"/>
<gene>
    <name evidence="1" type="ORF">E4O92_10110</name>
</gene>
<reference evidence="1 2" key="1">
    <citation type="submission" date="2019-03" db="EMBL/GenBank/DDBJ databases">
        <title>Draft genome of Massilia hortus sp. nov., a novel bacterial species of the Oxalobacteraceae family.</title>
        <authorList>
            <person name="Peta V."/>
            <person name="Raths R."/>
            <person name="Bucking H."/>
        </authorList>
    </citation>
    <scope>NUCLEOTIDE SEQUENCE [LARGE SCALE GENOMIC DNA]</scope>
    <source>
        <strain evidence="1 2">ONC3</strain>
    </source>
</reference>
<organism evidence="1 2">
    <name type="scientific">Massilia horti</name>
    <dbReference type="NCBI Taxonomy" id="2562153"/>
    <lineage>
        <taxon>Bacteria</taxon>
        <taxon>Pseudomonadati</taxon>
        <taxon>Pseudomonadota</taxon>
        <taxon>Betaproteobacteria</taxon>
        <taxon>Burkholderiales</taxon>
        <taxon>Oxalobacteraceae</taxon>
        <taxon>Telluria group</taxon>
        <taxon>Massilia</taxon>
    </lineage>
</organism>
<dbReference type="OrthoDB" id="7060294at2"/>
<sequence>MRIGVMAAAVLVVLAGCAGQRSAPGGEVALPEQGIVVRALRLSAHGYILDLRYRVTDAEKAARLLDAHNKVELLDLTHGAKLGVAESPVIGAMRQTARNRTVYTDRDYFVLFANPGRAVRAGDSVRLAVNGLAVAPLTVN</sequence>
<evidence type="ECO:0000313" key="1">
    <source>
        <dbReference type="EMBL" id="TFW32314.1"/>
    </source>
</evidence>
<dbReference type="EMBL" id="SPUM01000061">
    <property type="protein sequence ID" value="TFW32314.1"/>
    <property type="molecule type" value="Genomic_DNA"/>
</dbReference>
<dbReference type="PROSITE" id="PS51257">
    <property type="entry name" value="PROKAR_LIPOPROTEIN"/>
    <property type="match status" value="1"/>
</dbReference>
<accession>A0A4Y9T5K3</accession>